<sequence length="166" mass="20171">MSDLRKTRTKRDIFISFEELLEEQPFEEITVKQLVESAMIHRNTFYLHYPDKYHLLESWLYEKLKSSNISINLFLKRPFDYISQIYREQFFKVFRKQREDNSFTNIITKVFINMLLSQNKDVQNFFIIGKIAAIIHWIQYTNQPLNIFEDGPILDQIFQSEKFPED</sequence>
<accession>A0A0R2CX79</accession>
<dbReference type="GO" id="GO:0003677">
    <property type="term" value="F:DNA binding"/>
    <property type="evidence" value="ECO:0007669"/>
    <property type="project" value="UniProtKB-UniRule"/>
</dbReference>
<dbReference type="InterPro" id="IPR009057">
    <property type="entry name" value="Homeodomain-like_sf"/>
</dbReference>
<protein>
    <recommendedName>
        <fullName evidence="3">HTH tetR-type domain-containing protein</fullName>
    </recommendedName>
</protein>
<dbReference type="InterPro" id="IPR001647">
    <property type="entry name" value="HTH_TetR"/>
</dbReference>
<dbReference type="RefSeq" id="WP_057876127.1">
    <property type="nucleotide sequence ID" value="NZ_AYZD01000017.1"/>
</dbReference>
<comment type="caution">
    <text evidence="4">The sequence shown here is derived from an EMBL/GenBank/DDBJ whole genome shotgun (WGS) entry which is preliminary data.</text>
</comment>
<feature type="DNA-binding region" description="H-T-H motif" evidence="2">
    <location>
        <begin position="30"/>
        <end position="49"/>
    </location>
</feature>
<feature type="domain" description="HTH tetR-type" evidence="3">
    <location>
        <begin position="7"/>
        <end position="67"/>
    </location>
</feature>
<evidence type="ECO:0000256" key="1">
    <source>
        <dbReference type="ARBA" id="ARBA00023125"/>
    </source>
</evidence>
<proteinExistence type="predicted"/>
<dbReference type="Gene3D" id="1.10.357.10">
    <property type="entry name" value="Tetracycline Repressor, domain 2"/>
    <property type="match status" value="1"/>
</dbReference>
<dbReference type="Proteomes" id="UP000051015">
    <property type="component" value="Unassembled WGS sequence"/>
</dbReference>
<reference evidence="4 5" key="1">
    <citation type="journal article" date="2015" name="Genome Announc.">
        <title>Expanding the biotechnology potential of lactobacilli through comparative genomics of 213 strains and associated genera.</title>
        <authorList>
            <person name="Sun Z."/>
            <person name="Harris H.M."/>
            <person name="McCann A."/>
            <person name="Guo C."/>
            <person name="Argimon S."/>
            <person name="Zhang W."/>
            <person name="Yang X."/>
            <person name="Jeffery I.B."/>
            <person name="Cooney J.C."/>
            <person name="Kagawa T.F."/>
            <person name="Liu W."/>
            <person name="Song Y."/>
            <person name="Salvetti E."/>
            <person name="Wrobel A."/>
            <person name="Rasinkangas P."/>
            <person name="Parkhill J."/>
            <person name="Rea M.C."/>
            <person name="O'Sullivan O."/>
            <person name="Ritari J."/>
            <person name="Douillard F.P."/>
            <person name="Paul Ross R."/>
            <person name="Yang R."/>
            <person name="Briner A.E."/>
            <person name="Felis G.E."/>
            <person name="de Vos W.M."/>
            <person name="Barrangou R."/>
            <person name="Klaenhammer T.R."/>
            <person name="Caufield P.W."/>
            <person name="Cui Y."/>
            <person name="Zhang H."/>
            <person name="O'Toole P.W."/>
        </authorList>
    </citation>
    <scope>NUCLEOTIDE SEQUENCE [LARGE SCALE GENOMIC DNA]</scope>
    <source>
        <strain evidence="4 5">DSM 21051</strain>
    </source>
</reference>
<dbReference type="EMBL" id="AYZD01000017">
    <property type="protein sequence ID" value="KRM96053.1"/>
    <property type="molecule type" value="Genomic_DNA"/>
</dbReference>
<evidence type="ECO:0000259" key="3">
    <source>
        <dbReference type="PROSITE" id="PS50977"/>
    </source>
</evidence>
<dbReference type="OrthoDB" id="9810250at2"/>
<dbReference type="SUPFAM" id="SSF46689">
    <property type="entry name" value="Homeodomain-like"/>
    <property type="match status" value="1"/>
</dbReference>
<dbReference type="Pfam" id="PF00440">
    <property type="entry name" value="TetR_N"/>
    <property type="match status" value="1"/>
</dbReference>
<evidence type="ECO:0000313" key="5">
    <source>
        <dbReference type="Proteomes" id="UP000051015"/>
    </source>
</evidence>
<gene>
    <name evidence="4" type="ORF">FC19_GL001120</name>
</gene>
<dbReference type="STRING" id="1423725.FC19_GL001120"/>
<keyword evidence="5" id="KW-1185">Reference proteome</keyword>
<keyword evidence="1 2" id="KW-0238">DNA-binding</keyword>
<dbReference type="AlphaFoldDB" id="A0A0R2CX79"/>
<dbReference type="PANTHER" id="PTHR43479:SF16">
    <property type="entry name" value="HTH TETR-TYPE DOMAIN-CONTAINING PROTEIN"/>
    <property type="match status" value="1"/>
</dbReference>
<dbReference type="PROSITE" id="PS50977">
    <property type="entry name" value="HTH_TETR_2"/>
    <property type="match status" value="1"/>
</dbReference>
<evidence type="ECO:0000256" key="2">
    <source>
        <dbReference type="PROSITE-ProRule" id="PRU00335"/>
    </source>
</evidence>
<organism evidence="4 5">
    <name type="scientific">Liquorilactobacillus aquaticus DSM 21051</name>
    <dbReference type="NCBI Taxonomy" id="1423725"/>
    <lineage>
        <taxon>Bacteria</taxon>
        <taxon>Bacillati</taxon>
        <taxon>Bacillota</taxon>
        <taxon>Bacilli</taxon>
        <taxon>Lactobacillales</taxon>
        <taxon>Lactobacillaceae</taxon>
        <taxon>Liquorilactobacillus</taxon>
    </lineage>
</organism>
<name>A0A0R2CX79_9LACO</name>
<evidence type="ECO:0000313" key="4">
    <source>
        <dbReference type="EMBL" id="KRM96053.1"/>
    </source>
</evidence>
<dbReference type="InterPro" id="IPR050624">
    <property type="entry name" value="HTH-type_Tx_Regulator"/>
</dbReference>
<dbReference type="PANTHER" id="PTHR43479">
    <property type="entry name" value="ACREF/ENVCD OPERON REPRESSOR-RELATED"/>
    <property type="match status" value="1"/>
</dbReference>
<dbReference type="PATRIC" id="fig|1423725.3.peg.1154"/>